<name>A0ABT7HK31_9FUSO</name>
<evidence type="ECO:0000256" key="1">
    <source>
        <dbReference type="SAM" id="SignalP"/>
    </source>
</evidence>
<feature type="chain" id="PRO_5045841273" description="Outer membrane lipoprotein carrier protein LolA" evidence="1">
    <location>
        <begin position="18"/>
        <end position="177"/>
    </location>
</feature>
<accession>A0ABT7HK31</accession>
<dbReference type="EMBL" id="JASSPP010000002">
    <property type="protein sequence ID" value="MDK9580330.1"/>
    <property type="molecule type" value="Genomic_DNA"/>
</dbReference>
<keyword evidence="3" id="KW-1185">Reference proteome</keyword>
<dbReference type="RefSeq" id="WP_285152690.1">
    <property type="nucleotide sequence ID" value="NZ_CAUPPJ010000002.1"/>
</dbReference>
<evidence type="ECO:0000313" key="3">
    <source>
        <dbReference type="Proteomes" id="UP001225134"/>
    </source>
</evidence>
<feature type="signal peptide" evidence="1">
    <location>
        <begin position="1"/>
        <end position="17"/>
    </location>
</feature>
<dbReference type="Proteomes" id="UP001225134">
    <property type="component" value="Unassembled WGS sequence"/>
</dbReference>
<protein>
    <recommendedName>
        <fullName evidence="4">Outer membrane lipoprotein carrier protein LolA</fullName>
    </recommendedName>
</protein>
<gene>
    <name evidence="2" type="ORF">QQA45_02190</name>
</gene>
<keyword evidence="1" id="KW-0732">Signal</keyword>
<evidence type="ECO:0000313" key="2">
    <source>
        <dbReference type="EMBL" id="MDK9580330.1"/>
    </source>
</evidence>
<comment type="caution">
    <text evidence="2">The sequence shown here is derived from an EMBL/GenBank/DDBJ whole genome shotgun (WGS) entry which is preliminary data.</text>
</comment>
<reference evidence="2 3" key="1">
    <citation type="submission" date="2023-06" db="EMBL/GenBank/DDBJ databases">
        <title>Antibody response to the Sneathia vaginalis cytopathogenic toxin A during pregnancy.</title>
        <authorList>
            <person name="Mccoy Z.T."/>
            <person name="Serrano M.G."/>
            <person name="Spaine K."/>
            <person name="Edwards D.J."/>
            <person name="Buck G.A."/>
            <person name="Jefferson K."/>
        </authorList>
    </citation>
    <scope>NUCLEOTIDE SEQUENCE [LARGE SCALE GENOMIC DNA]</scope>
    <source>
        <strain evidence="2 3">CCUG 42621</strain>
    </source>
</reference>
<sequence>MKQVFLFLILLSMINFGSEFSQESIVGKLKPFLENARVYKKFKKVYARSGKLNEEILTYTSDGLETKNIVKKGDMVVQNMTNAKEQYIVPLVKFNKKYSFYKKYNDEWSIYMPKGEIKAVLVDKKLLKELGINEKEFYIKTAWNEKMIVKENDYLVSPIDMSEVYRIAKTEFFETYR</sequence>
<proteinExistence type="predicted"/>
<organism evidence="2 3">
    <name type="scientific">Sneathia sanguinegens</name>
    <dbReference type="NCBI Taxonomy" id="40543"/>
    <lineage>
        <taxon>Bacteria</taxon>
        <taxon>Fusobacteriati</taxon>
        <taxon>Fusobacteriota</taxon>
        <taxon>Fusobacteriia</taxon>
        <taxon>Fusobacteriales</taxon>
        <taxon>Leptotrichiaceae</taxon>
        <taxon>Sneathia</taxon>
    </lineage>
</organism>
<evidence type="ECO:0008006" key="4">
    <source>
        <dbReference type="Google" id="ProtNLM"/>
    </source>
</evidence>